<dbReference type="Proteomes" id="UP000190285">
    <property type="component" value="Unassembled WGS sequence"/>
</dbReference>
<name>A0A1T5M433_9FIRM</name>
<evidence type="ECO:0000313" key="2">
    <source>
        <dbReference type="Proteomes" id="UP000190285"/>
    </source>
</evidence>
<sequence>MAIVFYDEKGKVGLIHKKPEKLSKERRSRGIEVLDIPQPQQQEGKKAVLYYDKVNGLYYKYVDIPKTKEELLEEKVSQLENYILSSEGVI</sequence>
<gene>
    <name evidence="1" type="ORF">SAMN02194393_03769</name>
</gene>
<reference evidence="1 2" key="1">
    <citation type="submission" date="2017-02" db="EMBL/GenBank/DDBJ databases">
        <authorList>
            <person name="Peterson S.W."/>
        </authorList>
    </citation>
    <scope>NUCLEOTIDE SEQUENCE [LARGE SCALE GENOMIC DNA]</scope>
    <source>
        <strain evidence="1 2">M1</strain>
    </source>
</reference>
<dbReference type="EMBL" id="FUZT01000010">
    <property type="protein sequence ID" value="SKC82885.1"/>
    <property type="molecule type" value="Genomic_DNA"/>
</dbReference>
<dbReference type="OrthoDB" id="2476654at2"/>
<dbReference type="RefSeq" id="WP_079493724.1">
    <property type="nucleotide sequence ID" value="NZ_FUZT01000010.1"/>
</dbReference>
<accession>A0A1T5M433</accession>
<organism evidence="1 2">
    <name type="scientific">Maledivibacter halophilus</name>
    <dbReference type="NCBI Taxonomy" id="36842"/>
    <lineage>
        <taxon>Bacteria</taxon>
        <taxon>Bacillati</taxon>
        <taxon>Bacillota</taxon>
        <taxon>Clostridia</taxon>
        <taxon>Peptostreptococcales</taxon>
        <taxon>Caminicellaceae</taxon>
        <taxon>Maledivibacter</taxon>
    </lineage>
</organism>
<dbReference type="STRING" id="36842.SAMN02194393_03769"/>
<keyword evidence="2" id="KW-1185">Reference proteome</keyword>
<dbReference type="AlphaFoldDB" id="A0A1T5M433"/>
<proteinExistence type="predicted"/>
<evidence type="ECO:0000313" key="1">
    <source>
        <dbReference type="EMBL" id="SKC82885.1"/>
    </source>
</evidence>
<protein>
    <submittedName>
        <fullName evidence="1">Uncharacterized protein</fullName>
    </submittedName>
</protein>